<dbReference type="Gene3D" id="3.30.870.10">
    <property type="entry name" value="Endonuclease Chain A"/>
    <property type="match status" value="2"/>
</dbReference>
<evidence type="ECO:0000256" key="4">
    <source>
        <dbReference type="ARBA" id="ARBA00023098"/>
    </source>
</evidence>
<dbReference type="PANTHER" id="PTHR12586">
    <property type="entry name" value="CDP-DIACYLGLYCEROL--SERINE O-PHOSPHATIDYLTRANSFERASE"/>
    <property type="match status" value="1"/>
</dbReference>
<dbReference type="EC" id="2.7.8.5" evidence="7"/>
<dbReference type="CDD" id="cd09137">
    <property type="entry name" value="PLDc_PGS1_euk_2"/>
    <property type="match status" value="1"/>
</dbReference>
<evidence type="ECO:0000256" key="2">
    <source>
        <dbReference type="ARBA" id="ARBA00022679"/>
    </source>
</evidence>
<evidence type="ECO:0000256" key="5">
    <source>
        <dbReference type="ARBA" id="ARBA00023209"/>
    </source>
</evidence>
<evidence type="ECO:0000256" key="3">
    <source>
        <dbReference type="ARBA" id="ARBA00022737"/>
    </source>
</evidence>
<keyword evidence="7" id="KW-0067">ATP-binding</keyword>
<dbReference type="PANTHER" id="PTHR12586:SF1">
    <property type="entry name" value="CDP-DIACYLGLYCEROL--GLYCEROL-3-PHOSPHATE 3-PHOSPHATIDYLTRANSFERASE, MITOCHONDRIAL"/>
    <property type="match status" value="1"/>
</dbReference>
<comment type="subcellular location">
    <subcellularLocation>
        <location evidence="7">Mitochondrion</location>
    </subcellularLocation>
</comment>
<keyword evidence="3" id="KW-0677">Repeat</keyword>
<dbReference type="GO" id="GO:0005524">
    <property type="term" value="F:ATP binding"/>
    <property type="evidence" value="ECO:0007669"/>
    <property type="project" value="UniProtKB-KW"/>
</dbReference>
<dbReference type="InterPro" id="IPR016270">
    <property type="entry name" value="PGS1"/>
</dbReference>
<dbReference type="GO" id="GO:0032049">
    <property type="term" value="P:cardiolipin biosynthetic process"/>
    <property type="evidence" value="ECO:0007669"/>
    <property type="project" value="InterPro"/>
</dbReference>
<dbReference type="GO" id="GO:0005739">
    <property type="term" value="C:mitochondrion"/>
    <property type="evidence" value="ECO:0007669"/>
    <property type="project" value="UniProtKB-SubCell"/>
</dbReference>
<organism evidence="8">
    <name type="scientific">Melanopsichium pennsylvanicum 4</name>
    <dbReference type="NCBI Taxonomy" id="1398559"/>
    <lineage>
        <taxon>Eukaryota</taxon>
        <taxon>Fungi</taxon>
        <taxon>Dikarya</taxon>
        <taxon>Basidiomycota</taxon>
        <taxon>Ustilaginomycotina</taxon>
        <taxon>Ustilaginomycetes</taxon>
        <taxon>Ustilaginales</taxon>
        <taxon>Ustilaginaceae</taxon>
        <taxon>Melanopsichium</taxon>
    </lineage>
</organism>
<evidence type="ECO:0000256" key="7">
    <source>
        <dbReference type="RuleBase" id="RU365024"/>
    </source>
</evidence>
<accession>A0A077QZC7</accession>
<dbReference type="SUPFAM" id="SSF56024">
    <property type="entry name" value="Phospholipase D/nuclease"/>
    <property type="match status" value="1"/>
</dbReference>
<reference evidence="8" key="1">
    <citation type="journal article" date="2014" name="Genome Biol. Evol.">
        <title>Gene Loss Rather Than Gene Gain Is Associated with a Host Jump from Monocots to Dicots in the Smut Fungus Melanopsichium pennsylvanicum.</title>
        <authorList>
            <person name="Sharma R."/>
            <person name="Mishra B."/>
            <person name="Runge F."/>
            <person name="Thines M."/>
        </authorList>
    </citation>
    <scope>NUCLEOTIDE SEQUENCE</scope>
    <source>
        <strain evidence="8">4</strain>
    </source>
</reference>
<dbReference type="AlphaFoldDB" id="A0A077QZC7"/>
<keyword evidence="5 7" id="KW-0594">Phospholipid biosynthesis</keyword>
<keyword evidence="7" id="KW-0496">Mitochondrion</keyword>
<dbReference type="GO" id="GO:0008444">
    <property type="term" value="F:CDP-diacylglycerol-glycerol-3-phosphate 3-phosphatidyltransferase activity"/>
    <property type="evidence" value="ECO:0007669"/>
    <property type="project" value="UniProtKB-EC"/>
</dbReference>
<keyword evidence="6 7" id="KW-1208">Phospholipid metabolism</keyword>
<evidence type="ECO:0000313" key="8">
    <source>
        <dbReference type="EMBL" id="CDI52056.1"/>
    </source>
</evidence>
<dbReference type="EMBL" id="HG529526">
    <property type="protein sequence ID" value="CDI52056.1"/>
    <property type="molecule type" value="Genomic_DNA"/>
</dbReference>
<comment type="similarity">
    <text evidence="7">Belongs to the CDP-alcohol phosphatidyltransferase class-II family.</text>
</comment>
<dbReference type="PIRSF" id="PIRSF000850">
    <property type="entry name" value="Phospholipase_D_PSS"/>
    <property type="match status" value="1"/>
</dbReference>
<evidence type="ECO:0000256" key="1">
    <source>
        <dbReference type="ARBA" id="ARBA00022516"/>
    </source>
</evidence>
<dbReference type="UniPathway" id="UPA00084">
    <property type="reaction ID" value="UER00503"/>
</dbReference>
<comment type="function">
    <text evidence="7">Functions in the biosynthesis of the anionic phospholipids phosphatidylglycerol and cardiolipin.</text>
</comment>
<comment type="catalytic activity">
    <reaction evidence="7">
        <text>a CDP-1,2-diacyl-sn-glycerol + sn-glycerol 3-phosphate = a 1,2-diacyl-sn-glycero-3-phospho-(1'-sn-glycero-3'-phosphate) + CMP + H(+)</text>
        <dbReference type="Rhea" id="RHEA:12593"/>
        <dbReference type="ChEBI" id="CHEBI:15378"/>
        <dbReference type="ChEBI" id="CHEBI:57597"/>
        <dbReference type="ChEBI" id="CHEBI:58332"/>
        <dbReference type="ChEBI" id="CHEBI:60110"/>
        <dbReference type="ChEBI" id="CHEBI:60377"/>
        <dbReference type="EC" id="2.7.8.5"/>
    </reaction>
</comment>
<keyword evidence="1 7" id="KW-0444">Lipid biosynthesis</keyword>
<comment type="pathway">
    <text evidence="7">Phospholipid metabolism; phosphatidylglycerol biosynthesis; phosphatidylglycerol from CDP-diacylglycerol: step 1/2.</text>
</comment>
<name>A0A077QZC7_9BASI</name>
<proteinExistence type="inferred from homology"/>
<keyword evidence="7" id="KW-0547">Nucleotide-binding</keyword>
<evidence type="ECO:0000256" key="6">
    <source>
        <dbReference type="ARBA" id="ARBA00023264"/>
    </source>
</evidence>
<keyword evidence="4 7" id="KW-0443">Lipid metabolism</keyword>
<protein>
    <recommendedName>
        <fullName evidence="7">CDP-diacylglycerol--glycerol-3-phosphate 3-phosphatidyltransferase</fullName>
        <ecNumber evidence="7">2.7.8.5</ecNumber>
    </recommendedName>
</protein>
<sequence length="369" mass="41377">MKIYGFDNDVILSGANLSRDYFTNRRDRYLLIENHETVADYLDSLVDVVGQFSLRLESTSGMGASASEAAATSVWKLIWDGGKGRLVPGAQEKSGSYADSDWTDSASQSVEEFTRQWHNMAPLPAAQTSTSEKKTDTFLLPLLQMGPLNIRQETRAITKILELGLEAPAMRGKPPMIGLTSGYFSLYRPYKALLLCAKAANSAIVTIVCAAPEANGFFQSKGVSGWIPEAYTWYEYQFWRALQRSKRLLGQHNRKIQEGGVEVREWKKEGWTYHAKGIWYSPPSAQGPAAPTMVHVGSSNYGSRSANLDLECTFLVSTDSKELSHRLKEEFETLQSDAKDIVDEKLFQRPDRKVRRRVKIASWILKGML</sequence>
<keyword evidence="2 7" id="KW-0808">Transferase</keyword>